<reference evidence="1" key="1">
    <citation type="journal article" date="2015" name="Nature">
        <title>Complex archaea that bridge the gap between prokaryotes and eukaryotes.</title>
        <authorList>
            <person name="Spang A."/>
            <person name="Saw J.H."/>
            <person name="Jorgensen S.L."/>
            <person name="Zaremba-Niedzwiedzka K."/>
            <person name="Martijn J."/>
            <person name="Lind A.E."/>
            <person name="van Eijk R."/>
            <person name="Schleper C."/>
            <person name="Guy L."/>
            <person name="Ettema T.J."/>
        </authorList>
    </citation>
    <scope>NUCLEOTIDE SEQUENCE</scope>
</reference>
<proteinExistence type="predicted"/>
<sequence>MDKTALMVRNETIAQERIAGLSFSVIATKHHLSKSAIAHVLGKDHIKEAVQDGILSQIDLIPQANTVVEDCLKSDDEKIKLDASKVIFKNVGITPSHTQININAMFKSDNRTQNVQIQGLQEFMAFKYRDVGADKVIDVTPEGEGKLDE</sequence>
<gene>
    <name evidence="1" type="ORF">LCGC14_0812980</name>
</gene>
<protein>
    <submittedName>
        <fullName evidence="1">Uncharacterized protein</fullName>
    </submittedName>
</protein>
<organism evidence="1">
    <name type="scientific">marine sediment metagenome</name>
    <dbReference type="NCBI Taxonomy" id="412755"/>
    <lineage>
        <taxon>unclassified sequences</taxon>
        <taxon>metagenomes</taxon>
        <taxon>ecological metagenomes</taxon>
    </lineage>
</organism>
<name>A0A0F9STI0_9ZZZZ</name>
<dbReference type="EMBL" id="LAZR01002246">
    <property type="protein sequence ID" value="KKN32533.1"/>
    <property type="molecule type" value="Genomic_DNA"/>
</dbReference>
<evidence type="ECO:0000313" key="1">
    <source>
        <dbReference type="EMBL" id="KKN32533.1"/>
    </source>
</evidence>
<dbReference type="AlphaFoldDB" id="A0A0F9STI0"/>
<accession>A0A0F9STI0</accession>
<comment type="caution">
    <text evidence="1">The sequence shown here is derived from an EMBL/GenBank/DDBJ whole genome shotgun (WGS) entry which is preliminary data.</text>
</comment>